<sequence>MTTSRRTFIKNTTAATAAVGLAASMPAAMSACSSPDKLVRCGLIGAKGMGFADLRAFLGQPNTECVAICDVDQRVLDARVADTEKLQGKKPKAYNDYRKLIEDPEVDVVIIGTPDHWHCLPFVAACEAGKDIYCEKPLANSIEEINIMERAAAKYKTVVQVGQWQRSDPHWRDAVEYVYSGKLGKIRTVRTWAYQGWMEPVPVQPDKEPPVGVDYDFWLGPAPKRPFNPNRFHFNFRWFWDYAGGLMTDWGVHIIDYGLFGMKAKAPKSVMAMGGKFAYPDDASETPDSLQALYEFDDFTLLWDHGTGINAGHFGRDHGVAYVGNNGTLVVDRNGWEVIPERKNDKDLIERVELQKGTGKGLELHMANFLDGVRNRKFDLNCSIDIAANTARVAHLGNIALKTGRRLYWDSDKSQFVGDEEANKFLVPTYRSPWELPII</sequence>
<accession>A0AA41Y940</accession>
<feature type="signal peptide" evidence="1">
    <location>
        <begin position="1"/>
        <end position="30"/>
    </location>
</feature>
<feature type="domain" description="Gfo/Idh/MocA-like oxidoreductase N-terminal" evidence="2">
    <location>
        <begin position="39"/>
        <end position="162"/>
    </location>
</feature>
<evidence type="ECO:0000313" key="5">
    <source>
        <dbReference type="Proteomes" id="UP001163821"/>
    </source>
</evidence>
<organism evidence="4 5">
    <name type="scientific">Gaoshiqia sediminis</name>
    <dbReference type="NCBI Taxonomy" id="2986998"/>
    <lineage>
        <taxon>Bacteria</taxon>
        <taxon>Pseudomonadati</taxon>
        <taxon>Bacteroidota</taxon>
        <taxon>Bacteroidia</taxon>
        <taxon>Marinilabiliales</taxon>
        <taxon>Prolixibacteraceae</taxon>
        <taxon>Gaoshiqia</taxon>
    </lineage>
</organism>
<dbReference type="PROSITE" id="PS51257">
    <property type="entry name" value="PROKAR_LIPOPROTEIN"/>
    <property type="match status" value="1"/>
</dbReference>
<dbReference type="SUPFAM" id="SSF55347">
    <property type="entry name" value="Glyceraldehyde-3-phosphate dehydrogenase-like, C-terminal domain"/>
    <property type="match status" value="1"/>
</dbReference>
<comment type="caution">
    <text evidence="4">The sequence shown here is derived from an EMBL/GenBank/DDBJ whole genome shotgun (WGS) entry which is preliminary data.</text>
</comment>
<dbReference type="InterPro" id="IPR000683">
    <property type="entry name" value="Gfo/Idh/MocA-like_OxRdtase_N"/>
</dbReference>
<gene>
    <name evidence="4" type="ORF">N2K84_01990</name>
</gene>
<dbReference type="Gene3D" id="3.30.360.10">
    <property type="entry name" value="Dihydrodipicolinate Reductase, domain 2"/>
    <property type="match status" value="1"/>
</dbReference>
<evidence type="ECO:0000259" key="3">
    <source>
        <dbReference type="Pfam" id="PF19051"/>
    </source>
</evidence>
<dbReference type="InterPro" id="IPR050463">
    <property type="entry name" value="Gfo/Idh/MocA_oxidrdct_glycsds"/>
</dbReference>
<dbReference type="PROSITE" id="PS51318">
    <property type="entry name" value="TAT"/>
    <property type="match status" value="1"/>
</dbReference>
<dbReference type="GO" id="GO:0000166">
    <property type="term" value="F:nucleotide binding"/>
    <property type="evidence" value="ECO:0007669"/>
    <property type="project" value="InterPro"/>
</dbReference>
<evidence type="ECO:0000259" key="2">
    <source>
        <dbReference type="Pfam" id="PF01408"/>
    </source>
</evidence>
<evidence type="ECO:0000256" key="1">
    <source>
        <dbReference type="SAM" id="SignalP"/>
    </source>
</evidence>
<dbReference type="InterPro" id="IPR019546">
    <property type="entry name" value="TAT_signal_bac_arc"/>
</dbReference>
<reference evidence="4" key="1">
    <citation type="submission" date="2022-10" db="EMBL/GenBank/DDBJ databases">
        <title>Gaoshiqiia sediminis gen. nov., sp. nov., isolated from coastal sediment.</title>
        <authorList>
            <person name="Yu W.X."/>
            <person name="Mu D.S."/>
            <person name="Du J.Z."/>
            <person name="Liang Y.Q."/>
        </authorList>
    </citation>
    <scope>NUCLEOTIDE SEQUENCE</scope>
    <source>
        <strain evidence="4">A06</strain>
    </source>
</reference>
<dbReference type="PANTHER" id="PTHR43818">
    <property type="entry name" value="BCDNA.GH03377"/>
    <property type="match status" value="1"/>
</dbReference>
<dbReference type="EMBL" id="JAPAAF010000002">
    <property type="protein sequence ID" value="MCW0481480.1"/>
    <property type="molecule type" value="Genomic_DNA"/>
</dbReference>
<dbReference type="NCBIfam" id="TIGR01409">
    <property type="entry name" value="TAT_signal_seq"/>
    <property type="match status" value="1"/>
</dbReference>
<feature type="chain" id="PRO_5041278927" evidence="1">
    <location>
        <begin position="31"/>
        <end position="439"/>
    </location>
</feature>
<dbReference type="Proteomes" id="UP001163821">
    <property type="component" value="Unassembled WGS sequence"/>
</dbReference>
<dbReference type="Gene3D" id="3.40.50.720">
    <property type="entry name" value="NAD(P)-binding Rossmann-like Domain"/>
    <property type="match status" value="1"/>
</dbReference>
<dbReference type="Pfam" id="PF01408">
    <property type="entry name" value="GFO_IDH_MocA"/>
    <property type="match status" value="1"/>
</dbReference>
<feature type="domain" description="Gfo/Idh/MocA-like oxidoreductase bacterial type C-terminal" evidence="3">
    <location>
        <begin position="197"/>
        <end position="435"/>
    </location>
</feature>
<dbReference type="PANTHER" id="PTHR43818:SF5">
    <property type="entry name" value="OXIDOREDUCTASE FAMILY PROTEIN"/>
    <property type="match status" value="1"/>
</dbReference>
<proteinExistence type="predicted"/>
<dbReference type="InterPro" id="IPR036291">
    <property type="entry name" value="NAD(P)-bd_dom_sf"/>
</dbReference>
<name>A0AA41Y940_9BACT</name>
<dbReference type="RefSeq" id="WP_282590090.1">
    <property type="nucleotide sequence ID" value="NZ_JAPAAF010000002.1"/>
</dbReference>
<dbReference type="InterPro" id="IPR006311">
    <property type="entry name" value="TAT_signal"/>
</dbReference>
<dbReference type="SUPFAM" id="SSF51735">
    <property type="entry name" value="NAD(P)-binding Rossmann-fold domains"/>
    <property type="match status" value="1"/>
</dbReference>
<protein>
    <submittedName>
        <fullName evidence="4">Gfo/Idh/MocA family oxidoreductase</fullName>
    </submittedName>
</protein>
<dbReference type="AlphaFoldDB" id="A0AA41Y940"/>
<dbReference type="Pfam" id="PF19051">
    <property type="entry name" value="GFO_IDH_MocA_C2"/>
    <property type="match status" value="1"/>
</dbReference>
<keyword evidence="5" id="KW-1185">Reference proteome</keyword>
<dbReference type="InterPro" id="IPR043906">
    <property type="entry name" value="Gfo/Idh/MocA_OxRdtase_bact_C"/>
</dbReference>
<keyword evidence="1" id="KW-0732">Signal</keyword>
<evidence type="ECO:0000313" key="4">
    <source>
        <dbReference type="EMBL" id="MCW0481480.1"/>
    </source>
</evidence>